<dbReference type="AlphaFoldDB" id="A0A0F9VZ17"/>
<comment type="caution">
    <text evidence="1">The sequence shown here is derived from an EMBL/GenBank/DDBJ whole genome shotgun (WGS) entry which is preliminary data.</text>
</comment>
<evidence type="ECO:0000313" key="1">
    <source>
        <dbReference type="EMBL" id="KKN78676.1"/>
    </source>
</evidence>
<proteinExistence type="predicted"/>
<protein>
    <submittedName>
        <fullName evidence="1">Uncharacterized protein</fullName>
    </submittedName>
</protein>
<sequence>MPKSLLKQLLTKDGTLINIHLLDATTRAVIKHLKESTEFCITLESFGLLVNRNLLLKGGASTSTGSENLVLIRQFNSTKPATYHVYRNEKKDYILTKKVAEVVKKERDKIGAR</sequence>
<accession>A0A0F9VZ17</accession>
<organism evidence="1">
    <name type="scientific">marine sediment metagenome</name>
    <dbReference type="NCBI Taxonomy" id="412755"/>
    <lineage>
        <taxon>unclassified sequences</taxon>
        <taxon>metagenomes</taxon>
        <taxon>ecological metagenomes</taxon>
    </lineage>
</organism>
<name>A0A0F9VZ17_9ZZZZ</name>
<reference evidence="1" key="1">
    <citation type="journal article" date="2015" name="Nature">
        <title>Complex archaea that bridge the gap between prokaryotes and eukaryotes.</title>
        <authorList>
            <person name="Spang A."/>
            <person name="Saw J.H."/>
            <person name="Jorgensen S.L."/>
            <person name="Zaremba-Niedzwiedzka K."/>
            <person name="Martijn J."/>
            <person name="Lind A.E."/>
            <person name="van Eijk R."/>
            <person name="Schleper C."/>
            <person name="Guy L."/>
            <person name="Ettema T.J."/>
        </authorList>
    </citation>
    <scope>NUCLEOTIDE SEQUENCE</scope>
</reference>
<dbReference type="EMBL" id="LAZR01000258">
    <property type="protein sequence ID" value="KKN78676.1"/>
    <property type="molecule type" value="Genomic_DNA"/>
</dbReference>
<gene>
    <name evidence="1" type="ORF">LCGC14_0347430</name>
</gene>